<dbReference type="Gene3D" id="3.60.21.10">
    <property type="match status" value="1"/>
</dbReference>
<evidence type="ECO:0000313" key="2">
    <source>
        <dbReference type="EMBL" id="NBG94644.1"/>
    </source>
</evidence>
<dbReference type="PANTHER" id="PTHR42850">
    <property type="entry name" value="METALLOPHOSPHOESTERASE"/>
    <property type="match status" value="1"/>
</dbReference>
<dbReference type="Proteomes" id="UP000470384">
    <property type="component" value="Unassembled WGS sequence"/>
</dbReference>
<name>A0A845Q868_9HYPH</name>
<dbReference type="EMBL" id="WXYQ01000001">
    <property type="protein sequence ID" value="NBG94644.1"/>
    <property type="molecule type" value="Genomic_DNA"/>
</dbReference>
<gene>
    <name evidence="2" type="ORF">GTQ45_02745</name>
</gene>
<dbReference type="AlphaFoldDB" id="A0A845Q868"/>
<dbReference type="CDD" id="cd00144">
    <property type="entry name" value="MPP_PPP_family"/>
    <property type="match status" value="1"/>
</dbReference>
<accession>A0A845Q868</accession>
<organism evidence="2 3">
    <name type="scientific">Pyruvatibacter mobilis</name>
    <dbReference type="NCBI Taxonomy" id="1712261"/>
    <lineage>
        <taxon>Bacteria</taxon>
        <taxon>Pseudomonadati</taxon>
        <taxon>Pseudomonadota</taxon>
        <taxon>Alphaproteobacteria</taxon>
        <taxon>Hyphomicrobiales</taxon>
        <taxon>Parvibaculaceae</taxon>
        <taxon>Pyruvatibacter</taxon>
    </lineage>
</organism>
<proteinExistence type="predicted"/>
<dbReference type="OrthoDB" id="9807890at2"/>
<dbReference type="InterPro" id="IPR004843">
    <property type="entry name" value="Calcineurin-like_PHP"/>
</dbReference>
<sequence>MFKQAFSRLQAVFQSPAAVPEGTRVYAVGDIHGRADLLDRLHDMIRADAAQAPEGTRLVVVYLGDYVDRGMDSKGVIDRLLGTPLPGFEVVSLKGNHEDAFLKFMSEPAFGREWKYYGGLETLMSYGVRALPLKDEPEAFIAARDELAELMPEAHRTFLDTLRVSHEEGGYFFAHAGVAPGVPLGEQAPEDLMWIRDEFLQADGDFGKVVVHGHTPEEEPVVRRNRIGVDTGAYITGTLTALVLDGQDYRFLSA</sequence>
<dbReference type="GO" id="GO:0008803">
    <property type="term" value="F:bis(5'-nucleosyl)-tetraphosphatase (symmetrical) activity"/>
    <property type="evidence" value="ECO:0007669"/>
    <property type="project" value="TreeGrafter"/>
</dbReference>
<feature type="domain" description="Calcineurin-like phosphoesterase" evidence="1">
    <location>
        <begin position="24"/>
        <end position="218"/>
    </location>
</feature>
<keyword evidence="3" id="KW-1185">Reference proteome</keyword>
<dbReference type="GO" id="GO:0110154">
    <property type="term" value="P:RNA decapping"/>
    <property type="evidence" value="ECO:0007669"/>
    <property type="project" value="TreeGrafter"/>
</dbReference>
<dbReference type="GO" id="GO:0016791">
    <property type="term" value="F:phosphatase activity"/>
    <property type="evidence" value="ECO:0007669"/>
    <property type="project" value="TreeGrafter"/>
</dbReference>
<protein>
    <submittedName>
        <fullName evidence="2">Serine/threonine protein phosphatase</fullName>
    </submittedName>
</protein>
<dbReference type="InterPro" id="IPR029052">
    <property type="entry name" value="Metallo-depent_PP-like"/>
</dbReference>
<evidence type="ECO:0000259" key="1">
    <source>
        <dbReference type="Pfam" id="PF00149"/>
    </source>
</evidence>
<dbReference type="PANTHER" id="PTHR42850:SF4">
    <property type="entry name" value="ZINC-DEPENDENT ENDOPOLYPHOSPHATASE"/>
    <property type="match status" value="1"/>
</dbReference>
<comment type="caution">
    <text evidence="2">The sequence shown here is derived from an EMBL/GenBank/DDBJ whole genome shotgun (WGS) entry which is preliminary data.</text>
</comment>
<reference evidence="2 3" key="1">
    <citation type="journal article" date="2016" name="Int. J. Syst. Evol. Microbiol.">
        <title>Pyruvatibacter mobilis gen. nov., sp. nov., a marine bacterium from the culture broth of Picochlorum sp. 122.</title>
        <authorList>
            <person name="Wang G."/>
            <person name="Tang M."/>
            <person name="Wu H."/>
            <person name="Dai S."/>
            <person name="Li T."/>
            <person name="Chen C."/>
            <person name="He H."/>
            <person name="Fan J."/>
            <person name="Xiang W."/>
            <person name="Li X."/>
        </authorList>
    </citation>
    <scope>NUCLEOTIDE SEQUENCE [LARGE SCALE GENOMIC DNA]</scope>
    <source>
        <strain evidence="2 3">GYP-11</strain>
    </source>
</reference>
<dbReference type="InterPro" id="IPR050126">
    <property type="entry name" value="Ap4A_hydrolase"/>
</dbReference>
<evidence type="ECO:0000313" key="3">
    <source>
        <dbReference type="Proteomes" id="UP000470384"/>
    </source>
</evidence>
<dbReference type="SUPFAM" id="SSF56300">
    <property type="entry name" value="Metallo-dependent phosphatases"/>
    <property type="match status" value="1"/>
</dbReference>
<dbReference type="Pfam" id="PF00149">
    <property type="entry name" value="Metallophos"/>
    <property type="match status" value="1"/>
</dbReference>
<dbReference type="GO" id="GO:0005737">
    <property type="term" value="C:cytoplasm"/>
    <property type="evidence" value="ECO:0007669"/>
    <property type="project" value="TreeGrafter"/>
</dbReference>